<evidence type="ECO:0000256" key="4">
    <source>
        <dbReference type="ARBA" id="ARBA00022792"/>
    </source>
</evidence>
<dbReference type="InterPro" id="IPR023395">
    <property type="entry name" value="MCP_dom_sf"/>
</dbReference>
<dbReference type="OrthoDB" id="2263540at2759"/>
<comment type="similarity">
    <text evidence="2">Belongs to the mitochondrial carrier (TC 2.A.29) family.</text>
</comment>
<dbReference type="PANTHER" id="PTHR45678:SF9">
    <property type="entry name" value="CALCIUM-BINDING MITOCHONDRIAL CARRIER PROTEIN ARALAR1"/>
    <property type="match status" value="1"/>
</dbReference>
<dbReference type="GO" id="GO:0005743">
    <property type="term" value="C:mitochondrial inner membrane"/>
    <property type="evidence" value="ECO:0007669"/>
    <property type="project" value="UniProtKB-SubCell"/>
</dbReference>
<feature type="repeat" description="Solcar" evidence="8">
    <location>
        <begin position="11"/>
        <end position="95"/>
    </location>
</feature>
<evidence type="ECO:0000256" key="6">
    <source>
        <dbReference type="ARBA" id="ARBA00023128"/>
    </source>
</evidence>
<organism evidence="9 10">
    <name type="scientific">Mucor lusitanicus CBS 277.49</name>
    <dbReference type="NCBI Taxonomy" id="747725"/>
    <lineage>
        <taxon>Eukaryota</taxon>
        <taxon>Fungi</taxon>
        <taxon>Fungi incertae sedis</taxon>
        <taxon>Mucoromycota</taxon>
        <taxon>Mucoromycotina</taxon>
        <taxon>Mucoromycetes</taxon>
        <taxon>Mucorales</taxon>
        <taxon>Mucorineae</taxon>
        <taxon>Mucoraceae</taxon>
        <taxon>Mucor</taxon>
    </lineage>
</organism>
<dbReference type="PROSITE" id="PS50920">
    <property type="entry name" value="SOLCAR"/>
    <property type="match status" value="1"/>
</dbReference>
<keyword evidence="5" id="KW-1133">Transmembrane helix</keyword>
<keyword evidence="7 8" id="KW-0472">Membrane</keyword>
<evidence type="ECO:0000256" key="1">
    <source>
        <dbReference type="ARBA" id="ARBA00004448"/>
    </source>
</evidence>
<dbReference type="GO" id="GO:0022857">
    <property type="term" value="F:transmembrane transporter activity"/>
    <property type="evidence" value="ECO:0007669"/>
    <property type="project" value="TreeGrafter"/>
</dbReference>
<evidence type="ECO:0000256" key="5">
    <source>
        <dbReference type="ARBA" id="ARBA00022989"/>
    </source>
</evidence>
<dbReference type="InterPro" id="IPR018108">
    <property type="entry name" value="MCP_transmembrane"/>
</dbReference>
<dbReference type="Pfam" id="PF00153">
    <property type="entry name" value="Mito_carr"/>
    <property type="match status" value="1"/>
</dbReference>
<gene>
    <name evidence="9" type="ORF">MUCCIDRAFT_164781</name>
</gene>
<name>A0A168J7S3_MUCCL</name>
<keyword evidence="3 8" id="KW-0812">Transmembrane</keyword>
<keyword evidence="6" id="KW-0496">Mitochondrion</keyword>
<dbReference type="InterPro" id="IPR051028">
    <property type="entry name" value="Mito_Solute_Carrier"/>
</dbReference>
<evidence type="ECO:0000256" key="7">
    <source>
        <dbReference type="ARBA" id="ARBA00023136"/>
    </source>
</evidence>
<evidence type="ECO:0000313" key="9">
    <source>
        <dbReference type="EMBL" id="OAD00855.1"/>
    </source>
</evidence>
<evidence type="ECO:0000256" key="3">
    <source>
        <dbReference type="ARBA" id="ARBA00022692"/>
    </source>
</evidence>
<dbReference type="Gene3D" id="1.50.40.10">
    <property type="entry name" value="Mitochondrial carrier domain"/>
    <property type="match status" value="1"/>
</dbReference>
<accession>A0A168J7S3</accession>
<protein>
    <submittedName>
        <fullName evidence="9">Uncharacterized protein</fullName>
    </submittedName>
</protein>
<evidence type="ECO:0000256" key="2">
    <source>
        <dbReference type="ARBA" id="ARBA00006375"/>
    </source>
</evidence>
<proteinExistence type="inferred from homology"/>
<dbReference type="VEuPathDB" id="FungiDB:MUCCIDRAFT_164781"/>
<comment type="caution">
    <text evidence="9">The sequence shown here is derived from an EMBL/GenBank/DDBJ whole genome shotgun (WGS) entry which is preliminary data.</text>
</comment>
<sequence length="629" mass="72277">MAAYGNTVFVKRINEGHVSGGMANVLVGVLNSPPDVVKTRMQDAGRSYTSTWDCMKSMLRNEGPTSFFRGSWLRIIRIAPERYIEETKTIPPTLRKVYLVRAEYRYIKWLHNSLYLTPPTGMIRQVNHIKRPSLNRPCQPDIAFTWHAHMLSPRRYFEDKARSDGQGLLHHELNLDQWHHSYTTAEAKVNKVDWKKTMGQEEPYRLTASNLLDAPHPTMKCIVCSDTITLEWAGLMFTHYQGDTKIYPQPEAAFFIEACAHRLKSLPFNSGIYTIEALLYDEEGDDGNGAELCADVMDAIRSTYMCSPYRESSIDLLQAVSRLYKFAFRVIEDMEWDIANDIPKGISQYNQFLKTMIKNKHAIPNIYAVPINQMQRYAEATSKQKKPYKATHVQDNANYSKSSMFKGVFSSLKSAKKDVEDYVTFDFPYTNANGEFSRVESSQLGFVGTIGGENSDYLDRWIRTKTTPKGQPSLAEDSNYVTYSKVFPSKNGSQKPRPNSTQEPWFHWQKASVAWVYAKKRFVATTQDMPESVLKLYLVQAEYRYYRWISSHSYEKCIPPLANLLNDIGNQQYRNNLACSFNLPPDALRVMKRLPFNSGLTQVESYMSSDKFTNKQQKDNKFGAMEAPR</sequence>
<dbReference type="SUPFAM" id="SSF103506">
    <property type="entry name" value="Mitochondrial carrier"/>
    <property type="match status" value="1"/>
</dbReference>
<keyword evidence="4" id="KW-0999">Mitochondrion inner membrane</keyword>
<evidence type="ECO:0000256" key="8">
    <source>
        <dbReference type="PROSITE-ProRule" id="PRU00282"/>
    </source>
</evidence>
<dbReference type="EMBL" id="AMYB01000006">
    <property type="protein sequence ID" value="OAD00855.1"/>
    <property type="molecule type" value="Genomic_DNA"/>
</dbReference>
<dbReference type="STRING" id="747725.A0A168J7S3"/>
<reference evidence="9 10" key="1">
    <citation type="submission" date="2015-06" db="EMBL/GenBank/DDBJ databases">
        <title>Expansion of signal transduction pathways in fungi by whole-genome duplication.</title>
        <authorList>
            <consortium name="DOE Joint Genome Institute"/>
            <person name="Corrochano L.M."/>
            <person name="Kuo A."/>
            <person name="Marcet-Houben M."/>
            <person name="Polaino S."/>
            <person name="Salamov A."/>
            <person name="Villalobos J.M."/>
            <person name="Alvarez M.I."/>
            <person name="Avalos J."/>
            <person name="Benito E.P."/>
            <person name="Benoit I."/>
            <person name="Burger G."/>
            <person name="Camino L.P."/>
            <person name="Canovas D."/>
            <person name="Cerda-Olmedo E."/>
            <person name="Cheng J.-F."/>
            <person name="Dominguez A."/>
            <person name="Elias M."/>
            <person name="Eslava A.P."/>
            <person name="Glaser F."/>
            <person name="Grimwood J."/>
            <person name="Gutierrez G."/>
            <person name="Heitman J."/>
            <person name="Henrissat B."/>
            <person name="Iturriaga E.A."/>
            <person name="Lang B.F."/>
            <person name="Lavin J.L."/>
            <person name="Lee S."/>
            <person name="Li W."/>
            <person name="Lindquist E."/>
            <person name="Lopez-Garcia S."/>
            <person name="Luque E.M."/>
            <person name="Marcos A.T."/>
            <person name="Martin J."/>
            <person name="Mccluskey K."/>
            <person name="Medina H.R."/>
            <person name="Miralles-Duran A."/>
            <person name="Miyazaki A."/>
            <person name="Munoz-Torres E."/>
            <person name="Oguiza J.A."/>
            <person name="Ohm R."/>
            <person name="Olmedo M."/>
            <person name="Orejas M."/>
            <person name="Ortiz-Castellanos L."/>
            <person name="Pisabarro A.G."/>
            <person name="Rodriguez-Romero J."/>
            <person name="Ruiz-Herrera J."/>
            <person name="Ruiz-Vazquez R."/>
            <person name="Sanz C."/>
            <person name="Schackwitz W."/>
            <person name="Schmutz J."/>
            <person name="Shahriari M."/>
            <person name="Shelest E."/>
            <person name="Silva-Franco F."/>
            <person name="Soanes D."/>
            <person name="Syed K."/>
            <person name="Tagua V.G."/>
            <person name="Talbot N.J."/>
            <person name="Thon M."/>
            <person name="De Vries R.P."/>
            <person name="Wiebenga A."/>
            <person name="Yadav J.S."/>
            <person name="Braun E.L."/>
            <person name="Baker S."/>
            <person name="Garre V."/>
            <person name="Horwitz B."/>
            <person name="Torres-Martinez S."/>
            <person name="Idnurm A."/>
            <person name="Herrera-Estrella A."/>
            <person name="Gabaldon T."/>
            <person name="Grigoriev I.V."/>
        </authorList>
    </citation>
    <scope>NUCLEOTIDE SEQUENCE [LARGE SCALE GENOMIC DNA]</scope>
    <source>
        <strain evidence="9 10">CBS 277.49</strain>
    </source>
</reference>
<dbReference type="PANTHER" id="PTHR45678">
    <property type="entry name" value="MITOCHONDRIAL 2-OXODICARBOXYLATE CARRIER 1-RELATED"/>
    <property type="match status" value="1"/>
</dbReference>
<dbReference type="AlphaFoldDB" id="A0A168J7S3"/>
<comment type="subcellular location">
    <subcellularLocation>
        <location evidence="1">Mitochondrion inner membrane</location>
        <topology evidence="1">Multi-pass membrane protein</topology>
    </subcellularLocation>
</comment>
<keyword evidence="10" id="KW-1185">Reference proteome</keyword>
<dbReference type="Proteomes" id="UP000077051">
    <property type="component" value="Unassembled WGS sequence"/>
</dbReference>
<evidence type="ECO:0000313" key="10">
    <source>
        <dbReference type="Proteomes" id="UP000077051"/>
    </source>
</evidence>